<accession>A0A4E0PTR5</accession>
<feature type="domain" description="AAA" evidence="1">
    <location>
        <begin position="40"/>
        <end position="164"/>
    </location>
</feature>
<evidence type="ECO:0000313" key="4">
    <source>
        <dbReference type="Proteomes" id="UP000297295"/>
    </source>
</evidence>
<dbReference type="PANTHER" id="PTHR33295:SF8">
    <property type="entry name" value="AAA+ ATPASE DOMAIN-CONTAINING PROTEIN"/>
    <property type="match status" value="1"/>
</dbReference>
<organism evidence="3 4">
    <name type="scientific">Methanolobus halotolerans</name>
    <dbReference type="NCBI Taxonomy" id="2052935"/>
    <lineage>
        <taxon>Archaea</taxon>
        <taxon>Methanobacteriati</taxon>
        <taxon>Methanobacteriota</taxon>
        <taxon>Stenosarchaea group</taxon>
        <taxon>Methanomicrobia</taxon>
        <taxon>Methanosarcinales</taxon>
        <taxon>Methanosarcinaceae</taxon>
        <taxon>Methanolobus</taxon>
    </lineage>
</organism>
<dbReference type="Pfam" id="PF13173">
    <property type="entry name" value="AAA_14"/>
    <property type="match status" value="1"/>
</dbReference>
<sequence>MDTRQMKELIVEQKHEFEREKPIIRRQKIEKIDSLSKIPHIVLITGLRRAGKSTLLKEIKKQYYPEESVYYMNFEDERLLDFNVSDFNTLYESFLEVSKESRIFFFDEIQNISNWEAFVRRMYDRGFKFYITGSNSSLMSRELGTKLTGRHVKFELYPFSFKELIASQGIETGKEFYLTEERARIKKEFVQYLENGGIPEYHIYRNKDIIRNLYDNILYKDIIVRYGIKDEAAIRSLANYIITNPATEISYNRLKNVLNIGSQTTVKNYIDHLENSYLIFTINAFDYSLKKQMYSKKKVYVIDTGLMNILAFKFSRDIGKMLENIVFLELKNREHDVYYHAGKNECDFIIMEKQSITKAIQVTQILQESNERREVGGLMEAMDRYKLQEGLILTEDTEDVFEKGGRKIIVMPIWKWLLE</sequence>
<comment type="caution">
    <text evidence="3">The sequence shown here is derived from an EMBL/GenBank/DDBJ whole genome shotgun (WGS) entry which is preliminary data.</text>
</comment>
<reference evidence="3 4" key="1">
    <citation type="submission" date="2017-11" db="EMBL/GenBank/DDBJ databases">
        <title>Isolation and Characterization of Methanogenic Archaea from Saline Meromictic Lake at Siberia.</title>
        <authorList>
            <person name="Shen Y."/>
            <person name="Huang H.-H."/>
            <person name="Lai M.-C."/>
            <person name="Chen S.-C."/>
        </authorList>
    </citation>
    <scope>NUCLEOTIDE SEQUENCE [LARGE SCALE GENOMIC DNA]</scope>
    <source>
        <strain evidence="3 4">SY-01</strain>
    </source>
</reference>
<dbReference type="InterPro" id="IPR025420">
    <property type="entry name" value="DUF4143"/>
</dbReference>
<dbReference type="EMBL" id="PGGK01000012">
    <property type="protein sequence ID" value="TGC08009.1"/>
    <property type="molecule type" value="Genomic_DNA"/>
</dbReference>
<dbReference type="OrthoDB" id="371918at2157"/>
<dbReference type="Gene3D" id="3.40.50.300">
    <property type="entry name" value="P-loop containing nucleotide triphosphate hydrolases"/>
    <property type="match status" value="2"/>
</dbReference>
<dbReference type="RefSeq" id="WP_135390213.1">
    <property type="nucleotide sequence ID" value="NZ_PGGK01000012.1"/>
</dbReference>
<dbReference type="AlphaFoldDB" id="A0A4E0PTR5"/>
<dbReference type="InterPro" id="IPR027417">
    <property type="entry name" value="P-loop_NTPase"/>
</dbReference>
<proteinExistence type="predicted"/>
<dbReference type="InterPro" id="IPR041682">
    <property type="entry name" value="AAA_14"/>
</dbReference>
<dbReference type="Proteomes" id="UP000297295">
    <property type="component" value="Unassembled WGS sequence"/>
</dbReference>
<feature type="domain" description="DUF4143" evidence="2">
    <location>
        <begin position="220"/>
        <end position="355"/>
    </location>
</feature>
<dbReference type="SUPFAM" id="SSF52540">
    <property type="entry name" value="P-loop containing nucleoside triphosphate hydrolases"/>
    <property type="match status" value="1"/>
</dbReference>
<evidence type="ECO:0000259" key="2">
    <source>
        <dbReference type="Pfam" id="PF13635"/>
    </source>
</evidence>
<dbReference type="PANTHER" id="PTHR33295">
    <property type="entry name" value="ATPASE"/>
    <property type="match status" value="1"/>
</dbReference>
<name>A0A4E0PTR5_9EURY</name>
<gene>
    <name evidence="3" type="ORF">CUN85_10225</name>
</gene>
<dbReference type="Pfam" id="PF13635">
    <property type="entry name" value="DUF4143"/>
    <property type="match status" value="1"/>
</dbReference>
<evidence type="ECO:0000259" key="1">
    <source>
        <dbReference type="Pfam" id="PF13173"/>
    </source>
</evidence>
<protein>
    <submittedName>
        <fullName evidence="3">ATPase</fullName>
    </submittedName>
</protein>
<keyword evidence="4" id="KW-1185">Reference proteome</keyword>
<evidence type="ECO:0000313" key="3">
    <source>
        <dbReference type="EMBL" id="TGC08009.1"/>
    </source>
</evidence>